<evidence type="ECO:0000259" key="2">
    <source>
        <dbReference type="Pfam" id="PF00431"/>
    </source>
</evidence>
<comment type="caution">
    <text evidence="3">The sequence shown here is derived from an EMBL/GenBank/DDBJ whole genome shotgun (WGS) entry which is preliminary data.</text>
</comment>
<protein>
    <recommendedName>
        <fullName evidence="2">CUB domain-containing protein</fullName>
    </recommendedName>
</protein>
<dbReference type="EMBL" id="JACSDY010000013">
    <property type="protein sequence ID" value="KAF7410933.1"/>
    <property type="molecule type" value="Genomic_DNA"/>
</dbReference>
<gene>
    <name evidence="3" type="ORF">H0235_013540</name>
</gene>
<feature type="domain" description="CUB" evidence="2">
    <location>
        <begin position="23"/>
        <end position="79"/>
    </location>
</feature>
<evidence type="ECO:0000313" key="3">
    <source>
        <dbReference type="EMBL" id="KAF7410933.1"/>
    </source>
</evidence>
<dbReference type="SUPFAM" id="SSF49854">
    <property type="entry name" value="Spermadhesin, CUB domain"/>
    <property type="match status" value="1"/>
</dbReference>
<name>A0A834KQG9_VESPE</name>
<dbReference type="AlphaFoldDB" id="A0A834KQG9"/>
<reference evidence="3" key="1">
    <citation type="journal article" date="2020" name="G3 (Bethesda)">
        <title>High-Quality Assemblies for Three Invasive Social Wasps from the &lt;i&gt;Vespula&lt;/i&gt; Genus.</title>
        <authorList>
            <person name="Harrop T.W.R."/>
            <person name="Guhlin J."/>
            <person name="McLaughlin G.M."/>
            <person name="Permina E."/>
            <person name="Stockwell P."/>
            <person name="Gilligan J."/>
            <person name="Le Lec M.F."/>
            <person name="Gruber M.A.M."/>
            <person name="Quinn O."/>
            <person name="Lovegrove M."/>
            <person name="Duncan E.J."/>
            <person name="Remnant E.J."/>
            <person name="Van Eeckhoven J."/>
            <person name="Graham B."/>
            <person name="Knapp R.A."/>
            <person name="Langford K.W."/>
            <person name="Kronenberg Z."/>
            <person name="Press M.O."/>
            <person name="Eacker S.M."/>
            <person name="Wilson-Rankin E.E."/>
            <person name="Purcell J."/>
            <person name="Lester P.J."/>
            <person name="Dearden P.K."/>
        </authorList>
    </citation>
    <scope>NUCLEOTIDE SEQUENCE</scope>
    <source>
        <strain evidence="3">Volc-1</strain>
    </source>
</reference>
<organism evidence="3 4">
    <name type="scientific">Vespula pensylvanica</name>
    <name type="common">Western yellow jacket</name>
    <name type="synonym">Wasp</name>
    <dbReference type="NCBI Taxonomy" id="30213"/>
    <lineage>
        <taxon>Eukaryota</taxon>
        <taxon>Metazoa</taxon>
        <taxon>Ecdysozoa</taxon>
        <taxon>Arthropoda</taxon>
        <taxon>Hexapoda</taxon>
        <taxon>Insecta</taxon>
        <taxon>Pterygota</taxon>
        <taxon>Neoptera</taxon>
        <taxon>Endopterygota</taxon>
        <taxon>Hymenoptera</taxon>
        <taxon>Apocrita</taxon>
        <taxon>Aculeata</taxon>
        <taxon>Vespoidea</taxon>
        <taxon>Vespidae</taxon>
        <taxon>Vespinae</taxon>
        <taxon>Vespula</taxon>
    </lineage>
</organism>
<dbReference type="InterPro" id="IPR035914">
    <property type="entry name" value="Sperma_CUB_dom_sf"/>
</dbReference>
<keyword evidence="4" id="KW-1185">Reference proteome</keyword>
<proteinExistence type="predicted"/>
<dbReference type="Gene3D" id="2.60.120.290">
    <property type="entry name" value="Spermadhesin, CUB domain"/>
    <property type="match status" value="1"/>
</dbReference>
<evidence type="ECO:0000256" key="1">
    <source>
        <dbReference type="ARBA" id="ARBA00023157"/>
    </source>
</evidence>
<dbReference type="Pfam" id="PF00431">
    <property type="entry name" value="CUB"/>
    <property type="match status" value="1"/>
</dbReference>
<dbReference type="InterPro" id="IPR000859">
    <property type="entry name" value="CUB_dom"/>
</dbReference>
<accession>A0A834KQG9</accession>
<keyword evidence="1" id="KW-1015">Disulfide bond</keyword>
<dbReference type="Proteomes" id="UP000600918">
    <property type="component" value="Unassembled WGS sequence"/>
</dbReference>
<sequence length="111" mass="12961">MANFITRNSCKCVKYSSADRPQGGTFMTPYFPRRYPSNIDCLLYTFTGQPDEIVELTFHHFNIHRVRSDQRETLTIARSVVENFTVARVAFQMHLTEFAGWFRELSATWVS</sequence>
<evidence type="ECO:0000313" key="4">
    <source>
        <dbReference type="Proteomes" id="UP000600918"/>
    </source>
</evidence>